<dbReference type="GeneID" id="111316657"/>
<dbReference type="GO" id="GO:0030574">
    <property type="term" value="P:collagen catabolic process"/>
    <property type="evidence" value="ECO:0007669"/>
    <property type="project" value="TreeGrafter"/>
</dbReference>
<dbReference type="InterPro" id="IPR006026">
    <property type="entry name" value="Peptidase_Metallo"/>
</dbReference>
<dbReference type="PANTHER" id="PTHR10201">
    <property type="entry name" value="MATRIX METALLOPROTEINASE"/>
    <property type="match status" value="1"/>
</dbReference>
<dbReference type="PROSITE" id="PS00546">
    <property type="entry name" value="CYSTEINE_SWITCH"/>
    <property type="match status" value="1"/>
</dbReference>
<dbReference type="InterPro" id="IPR021158">
    <property type="entry name" value="Pept_M10A_Zn_BS"/>
</dbReference>
<feature type="binding site" evidence="9">
    <location>
        <position position="121"/>
    </location>
    <ligand>
        <name>Zn(2+)</name>
        <dbReference type="ChEBI" id="CHEBI:29105"/>
        <label>1</label>
    </ligand>
</feature>
<proteinExistence type="predicted"/>
<evidence type="ECO:0000256" key="4">
    <source>
        <dbReference type="ARBA" id="ARBA00022801"/>
    </source>
</evidence>
<dbReference type="PRINTS" id="PR00138">
    <property type="entry name" value="MATRIXIN"/>
</dbReference>
<keyword evidence="6" id="KW-0482">Metalloprotease</keyword>
<gene>
    <name evidence="12" type="primary">LOC111316657</name>
</gene>
<dbReference type="GO" id="GO:0031012">
    <property type="term" value="C:extracellular matrix"/>
    <property type="evidence" value="ECO:0007669"/>
    <property type="project" value="InterPro"/>
</dbReference>
<organism evidence="11 12">
    <name type="scientific">Durio zibethinus</name>
    <name type="common">Durian</name>
    <dbReference type="NCBI Taxonomy" id="66656"/>
    <lineage>
        <taxon>Eukaryota</taxon>
        <taxon>Viridiplantae</taxon>
        <taxon>Streptophyta</taxon>
        <taxon>Embryophyta</taxon>
        <taxon>Tracheophyta</taxon>
        <taxon>Spermatophyta</taxon>
        <taxon>Magnoliopsida</taxon>
        <taxon>eudicotyledons</taxon>
        <taxon>Gunneridae</taxon>
        <taxon>Pentapetalae</taxon>
        <taxon>rosids</taxon>
        <taxon>malvids</taxon>
        <taxon>Malvales</taxon>
        <taxon>Malvaceae</taxon>
        <taxon>Helicteroideae</taxon>
        <taxon>Durio</taxon>
    </lineage>
</organism>
<dbReference type="SMART" id="SM00235">
    <property type="entry name" value="ZnMc"/>
    <property type="match status" value="1"/>
</dbReference>
<feature type="binding site" evidence="9">
    <location>
        <position position="175"/>
    </location>
    <ligand>
        <name>Zn(2+)</name>
        <dbReference type="ChEBI" id="CHEBI:29105"/>
        <label>2</label>
        <note>catalytic</note>
    </ligand>
</feature>
<feature type="binding site" evidence="9">
    <location>
        <position position="181"/>
    </location>
    <ligand>
        <name>Zn(2+)</name>
        <dbReference type="ChEBI" id="CHEBI:29105"/>
        <label>2</label>
        <note>catalytic</note>
    </ligand>
</feature>
<evidence type="ECO:0000313" key="12">
    <source>
        <dbReference type="RefSeq" id="XP_022774453.1"/>
    </source>
</evidence>
<dbReference type="Gene3D" id="3.40.390.10">
    <property type="entry name" value="Collagenase (Catalytic Domain)"/>
    <property type="match status" value="1"/>
</dbReference>
<protein>
    <submittedName>
        <fullName evidence="12">Metalloendoproteinase 1-like</fullName>
    </submittedName>
</protein>
<feature type="binding site" evidence="9">
    <location>
        <position position="128"/>
    </location>
    <ligand>
        <name>Ca(2+)</name>
        <dbReference type="ChEBI" id="CHEBI:29108"/>
        <label>3</label>
    </ligand>
</feature>
<feature type="binding site" evidence="9">
    <location>
        <position position="123"/>
    </location>
    <ligand>
        <name>Zn(2+)</name>
        <dbReference type="ChEBI" id="CHEBI:29105"/>
        <label>1</label>
    </ligand>
</feature>
<keyword evidence="11" id="KW-1185">Reference proteome</keyword>
<evidence type="ECO:0000259" key="10">
    <source>
        <dbReference type="SMART" id="SM00235"/>
    </source>
</evidence>
<evidence type="ECO:0000256" key="1">
    <source>
        <dbReference type="ARBA" id="ARBA00022670"/>
    </source>
</evidence>
<dbReference type="InterPro" id="IPR001818">
    <property type="entry name" value="Pept_M10_metallopeptidase"/>
</dbReference>
<dbReference type="GO" id="GO:0030198">
    <property type="term" value="P:extracellular matrix organization"/>
    <property type="evidence" value="ECO:0007669"/>
    <property type="project" value="TreeGrafter"/>
</dbReference>
<keyword evidence="1" id="KW-0645">Protease</keyword>
<feature type="binding site" evidence="9">
    <location>
        <position position="137"/>
    </location>
    <ligand>
        <name>Zn(2+)</name>
        <dbReference type="ChEBI" id="CHEBI:29105"/>
        <label>1</label>
    </ligand>
</feature>
<dbReference type="OrthoDB" id="406838at2759"/>
<dbReference type="CDD" id="cd04278">
    <property type="entry name" value="ZnMc_MMP"/>
    <property type="match status" value="1"/>
</dbReference>
<evidence type="ECO:0000256" key="2">
    <source>
        <dbReference type="ARBA" id="ARBA00022723"/>
    </source>
</evidence>
<feature type="active site" evidence="8">
    <location>
        <position position="172"/>
    </location>
</feature>
<feature type="binding site" evidence="9">
    <location>
        <position position="147"/>
    </location>
    <ligand>
        <name>Zn(2+)</name>
        <dbReference type="ChEBI" id="CHEBI:29105"/>
        <label>1</label>
    </ligand>
</feature>
<feature type="binding site" evidence="9">
    <location>
        <position position="149"/>
    </location>
    <ligand>
        <name>Ca(2+)</name>
        <dbReference type="ChEBI" id="CHEBI:29108"/>
        <label>3</label>
    </ligand>
</feature>
<dbReference type="InterPro" id="IPR024079">
    <property type="entry name" value="MetalloPept_cat_dom_sf"/>
</dbReference>
<keyword evidence="5 9" id="KW-0862">Zinc</keyword>
<sequence length="216" mass="24356">MLNLNAKLFPTIKAIRDPRCGVPDIIRNRTSNGTMGTVHSHNYGIFHLVAGYSFFPGYPKWTRYQLTHNFLPGVQLFGVQELSPMIARAFQKWAAVSPFRFQQVAQGSRDDISIGFYRYDHGDGYPFDGPLGNVIAHAFALEDGRFHYDADENWSFNPAANQMDLESVAVHEIGHNLGLDHSWDQNAVMYPTIQLGTTKTNLGQEDINGLRALYSY</sequence>
<feature type="binding site" evidence="9">
    <location>
        <position position="152"/>
    </location>
    <ligand>
        <name>Ca(2+)</name>
        <dbReference type="ChEBI" id="CHEBI:29108"/>
        <label>1</label>
    </ligand>
</feature>
<feature type="binding site" evidence="9">
    <location>
        <position position="171"/>
    </location>
    <ligand>
        <name>Zn(2+)</name>
        <dbReference type="ChEBI" id="CHEBI:29105"/>
        <label>2</label>
        <note>catalytic</note>
    </ligand>
</feature>
<dbReference type="Pfam" id="PF00413">
    <property type="entry name" value="Peptidase_M10"/>
    <property type="match status" value="1"/>
</dbReference>
<keyword evidence="9" id="KW-0106">Calcium</keyword>
<dbReference type="RefSeq" id="XP_022774453.1">
    <property type="nucleotide sequence ID" value="XM_022918718.1"/>
</dbReference>
<reference evidence="12" key="1">
    <citation type="submission" date="2025-08" db="UniProtKB">
        <authorList>
            <consortium name="RefSeq"/>
        </authorList>
    </citation>
    <scope>IDENTIFICATION</scope>
    <source>
        <tissue evidence="12">Fruit stalk</tissue>
    </source>
</reference>
<dbReference type="KEGG" id="dzi:111316657"/>
<name>A0A6P6BBH8_DURZI</name>
<keyword evidence="3" id="KW-0732">Signal</keyword>
<feature type="domain" description="Peptidase metallopeptidase" evidence="10">
    <location>
        <begin position="57"/>
        <end position="216"/>
    </location>
</feature>
<dbReference type="InterPro" id="IPR033739">
    <property type="entry name" value="M10A_MMP"/>
</dbReference>
<evidence type="ECO:0000256" key="6">
    <source>
        <dbReference type="ARBA" id="ARBA00023049"/>
    </source>
</evidence>
<dbReference type="Proteomes" id="UP000515121">
    <property type="component" value="Unplaced"/>
</dbReference>
<dbReference type="PANTHER" id="PTHR10201:SF268">
    <property type="entry name" value="PEPTIDASE METALLOPEPTIDASE DOMAIN-CONTAINING PROTEIN"/>
    <property type="match status" value="1"/>
</dbReference>
<keyword evidence="2 9" id="KW-0479">Metal-binding</keyword>
<dbReference type="GO" id="GO:0004222">
    <property type="term" value="F:metalloendopeptidase activity"/>
    <property type="evidence" value="ECO:0007669"/>
    <property type="project" value="InterPro"/>
</dbReference>
<feature type="binding site" evidence="9">
    <location>
        <position position="129"/>
    </location>
    <ligand>
        <name>Ca(2+)</name>
        <dbReference type="ChEBI" id="CHEBI:29108"/>
        <label>3</label>
    </ligand>
</feature>
<evidence type="ECO:0000256" key="8">
    <source>
        <dbReference type="PIRSR" id="PIRSR621190-1"/>
    </source>
</evidence>
<evidence type="ECO:0000256" key="7">
    <source>
        <dbReference type="ARBA" id="ARBA00023145"/>
    </source>
</evidence>
<feature type="binding site" evidence="9">
    <location>
        <position position="111"/>
    </location>
    <ligand>
        <name>Ca(2+)</name>
        <dbReference type="ChEBI" id="CHEBI:29108"/>
        <label>2</label>
    </ligand>
</feature>
<dbReference type="GO" id="GO:0006508">
    <property type="term" value="P:proteolysis"/>
    <property type="evidence" value="ECO:0007669"/>
    <property type="project" value="UniProtKB-KW"/>
</dbReference>
<accession>A0A6P6BBH8</accession>
<feature type="binding site" evidence="9">
    <location>
        <position position="152"/>
    </location>
    <ligand>
        <name>Ca(2+)</name>
        <dbReference type="ChEBI" id="CHEBI:29108"/>
        <label>3</label>
    </ligand>
</feature>
<dbReference type="AlphaFoldDB" id="A0A6P6BBH8"/>
<feature type="binding site" evidence="9">
    <location>
        <position position="189"/>
    </location>
    <ligand>
        <name>Zn(2+)</name>
        <dbReference type="ChEBI" id="CHEBI:29105"/>
        <label>2</label>
        <note>catalytic</note>
    </ligand>
</feature>
<dbReference type="SUPFAM" id="SSF55486">
    <property type="entry name" value="Metalloproteases ('zincins'), catalytic domain"/>
    <property type="match status" value="1"/>
</dbReference>
<keyword evidence="4" id="KW-0378">Hydrolase</keyword>
<comment type="cofactor">
    <cofactor evidence="9">
        <name>Ca(2+)</name>
        <dbReference type="ChEBI" id="CHEBI:29108"/>
    </cofactor>
    <text evidence="9">Can bind about 5 Ca(2+) ions per subunit.</text>
</comment>
<evidence type="ECO:0000256" key="5">
    <source>
        <dbReference type="ARBA" id="ARBA00022833"/>
    </source>
</evidence>
<evidence type="ECO:0000313" key="11">
    <source>
        <dbReference type="Proteomes" id="UP000515121"/>
    </source>
</evidence>
<dbReference type="InterPro" id="IPR021190">
    <property type="entry name" value="Pept_M10A"/>
</dbReference>
<evidence type="ECO:0000256" key="9">
    <source>
        <dbReference type="PIRSR" id="PIRSR621190-2"/>
    </source>
</evidence>
<evidence type="ECO:0000256" key="3">
    <source>
        <dbReference type="ARBA" id="ARBA00022729"/>
    </source>
</evidence>
<comment type="cofactor">
    <cofactor evidence="9">
        <name>Zn(2+)</name>
        <dbReference type="ChEBI" id="CHEBI:29105"/>
    </cofactor>
    <text evidence="9">Binds 2 Zn(2+) ions per subunit.</text>
</comment>
<dbReference type="GO" id="GO:0008270">
    <property type="term" value="F:zinc ion binding"/>
    <property type="evidence" value="ECO:0007669"/>
    <property type="project" value="InterPro"/>
</dbReference>
<keyword evidence="7" id="KW-0865">Zymogen</keyword>